<dbReference type="OrthoDB" id="9792439at2"/>
<accession>A0A3P4B2M1</accession>
<dbReference type="SUPFAM" id="SSF74653">
    <property type="entry name" value="TolA/TonB C-terminal domain"/>
    <property type="match status" value="1"/>
</dbReference>
<dbReference type="GO" id="GO:0098797">
    <property type="term" value="C:plasma membrane protein complex"/>
    <property type="evidence" value="ECO:0007669"/>
    <property type="project" value="TreeGrafter"/>
</dbReference>
<gene>
    <name evidence="13" type="ORF">PIGHUM_02015</name>
</gene>
<dbReference type="GO" id="GO:0015031">
    <property type="term" value="P:protein transport"/>
    <property type="evidence" value="ECO:0007669"/>
    <property type="project" value="UniProtKB-KW"/>
</dbReference>
<dbReference type="PRINTS" id="PR01217">
    <property type="entry name" value="PRICHEXTENSN"/>
</dbReference>
<dbReference type="Proteomes" id="UP000277294">
    <property type="component" value="Unassembled WGS sequence"/>
</dbReference>
<keyword evidence="8 11" id="KW-1133">Transmembrane helix</keyword>
<feature type="compositionally biased region" description="Pro residues" evidence="10">
    <location>
        <begin position="67"/>
        <end position="77"/>
    </location>
</feature>
<evidence type="ECO:0000313" key="14">
    <source>
        <dbReference type="Proteomes" id="UP000277294"/>
    </source>
</evidence>
<keyword evidence="5" id="KW-0997">Cell inner membrane</keyword>
<dbReference type="InterPro" id="IPR051045">
    <property type="entry name" value="TonB-dependent_transducer"/>
</dbReference>
<evidence type="ECO:0000256" key="5">
    <source>
        <dbReference type="ARBA" id="ARBA00022519"/>
    </source>
</evidence>
<dbReference type="Pfam" id="PF03544">
    <property type="entry name" value="TonB_C"/>
    <property type="match status" value="1"/>
</dbReference>
<dbReference type="Gene3D" id="3.30.1150.10">
    <property type="match status" value="1"/>
</dbReference>
<dbReference type="PANTHER" id="PTHR33446">
    <property type="entry name" value="PROTEIN TONB-RELATED"/>
    <property type="match status" value="1"/>
</dbReference>
<keyword evidence="7" id="KW-0653">Protein transport</keyword>
<dbReference type="InterPro" id="IPR037682">
    <property type="entry name" value="TonB_C"/>
</dbReference>
<organism evidence="13 14">
    <name type="scientific">Pigmentiphaga humi</name>
    <dbReference type="NCBI Taxonomy" id="2478468"/>
    <lineage>
        <taxon>Bacteria</taxon>
        <taxon>Pseudomonadati</taxon>
        <taxon>Pseudomonadota</taxon>
        <taxon>Betaproteobacteria</taxon>
        <taxon>Burkholderiales</taxon>
        <taxon>Alcaligenaceae</taxon>
        <taxon>Pigmentiphaga</taxon>
    </lineage>
</organism>
<dbReference type="GO" id="GO:0055085">
    <property type="term" value="P:transmembrane transport"/>
    <property type="evidence" value="ECO:0007669"/>
    <property type="project" value="InterPro"/>
</dbReference>
<comment type="similarity">
    <text evidence="2">Belongs to the TonB family.</text>
</comment>
<feature type="transmembrane region" description="Helical" evidence="11">
    <location>
        <begin position="13"/>
        <end position="37"/>
    </location>
</feature>
<evidence type="ECO:0000256" key="8">
    <source>
        <dbReference type="ARBA" id="ARBA00022989"/>
    </source>
</evidence>
<evidence type="ECO:0000256" key="10">
    <source>
        <dbReference type="SAM" id="MobiDB-lite"/>
    </source>
</evidence>
<feature type="compositionally biased region" description="Pro residues" evidence="10">
    <location>
        <begin position="98"/>
        <end position="111"/>
    </location>
</feature>
<evidence type="ECO:0000256" key="11">
    <source>
        <dbReference type="SAM" id="Phobius"/>
    </source>
</evidence>
<dbReference type="PROSITE" id="PS52015">
    <property type="entry name" value="TONB_CTD"/>
    <property type="match status" value="1"/>
</dbReference>
<dbReference type="InterPro" id="IPR006260">
    <property type="entry name" value="TonB/TolA_C"/>
</dbReference>
<evidence type="ECO:0000313" key="13">
    <source>
        <dbReference type="EMBL" id="VCU69950.1"/>
    </source>
</evidence>
<feature type="compositionally biased region" description="Pro residues" evidence="10">
    <location>
        <begin position="120"/>
        <end position="130"/>
    </location>
</feature>
<evidence type="ECO:0000256" key="3">
    <source>
        <dbReference type="ARBA" id="ARBA00022448"/>
    </source>
</evidence>
<keyword evidence="14" id="KW-1185">Reference proteome</keyword>
<comment type="subcellular location">
    <subcellularLocation>
        <location evidence="1">Cell inner membrane</location>
        <topology evidence="1">Single-pass membrane protein</topology>
        <orientation evidence="1">Periplasmic side</orientation>
    </subcellularLocation>
</comment>
<dbReference type="AlphaFoldDB" id="A0A3P4B2M1"/>
<evidence type="ECO:0000256" key="7">
    <source>
        <dbReference type="ARBA" id="ARBA00022927"/>
    </source>
</evidence>
<proteinExistence type="inferred from homology"/>
<keyword evidence="9 11" id="KW-0472">Membrane</keyword>
<keyword evidence="4" id="KW-1003">Cell membrane</keyword>
<dbReference type="GO" id="GO:0031992">
    <property type="term" value="F:energy transducer activity"/>
    <property type="evidence" value="ECO:0007669"/>
    <property type="project" value="TreeGrafter"/>
</dbReference>
<evidence type="ECO:0000256" key="4">
    <source>
        <dbReference type="ARBA" id="ARBA00022475"/>
    </source>
</evidence>
<reference evidence="13 14" key="1">
    <citation type="submission" date="2018-10" db="EMBL/GenBank/DDBJ databases">
        <authorList>
            <person name="Criscuolo A."/>
        </authorList>
    </citation>
    <scope>NUCLEOTIDE SEQUENCE [LARGE SCALE GENOMIC DNA]</scope>
    <source>
        <strain evidence="13">DnA1</strain>
    </source>
</reference>
<dbReference type="EMBL" id="UWPJ01000016">
    <property type="protein sequence ID" value="VCU69950.1"/>
    <property type="molecule type" value="Genomic_DNA"/>
</dbReference>
<protein>
    <submittedName>
        <fullName evidence="13">Transport protein TonB</fullName>
    </submittedName>
</protein>
<name>A0A3P4B2M1_9BURK</name>
<sequence>MSATSHWNTPASARLRVCAGAAVVILHAAVVGAILIVKSEPQPVKPVETVEVRFVEIAPQVQVAAAPPAPTPPAPKPEPPKPEPPKPKPQPKPKPKPPPKPVPAPPEPAPPSETAISDPVPEPEPAPAPAPASSAQASGKPDASERTASPQAPVSSEPKLVGRIEYLGDPPMPDYPRTSKRLGEQGKVLVRLLINTSGRVDQASLEKSSGFSRLDDAALEAARRGRFKPYTENGVAIAAIAIVPFDFTLRN</sequence>
<dbReference type="NCBIfam" id="TIGR01352">
    <property type="entry name" value="tonB_Cterm"/>
    <property type="match status" value="1"/>
</dbReference>
<feature type="domain" description="TonB C-terminal" evidence="12">
    <location>
        <begin position="160"/>
        <end position="251"/>
    </location>
</feature>
<dbReference type="PANTHER" id="PTHR33446:SF2">
    <property type="entry name" value="PROTEIN TONB"/>
    <property type="match status" value="1"/>
</dbReference>
<feature type="region of interest" description="Disordered" evidence="10">
    <location>
        <begin position="63"/>
        <end position="181"/>
    </location>
</feature>
<evidence type="ECO:0000256" key="6">
    <source>
        <dbReference type="ARBA" id="ARBA00022692"/>
    </source>
</evidence>
<evidence type="ECO:0000256" key="2">
    <source>
        <dbReference type="ARBA" id="ARBA00006555"/>
    </source>
</evidence>
<evidence type="ECO:0000256" key="1">
    <source>
        <dbReference type="ARBA" id="ARBA00004383"/>
    </source>
</evidence>
<evidence type="ECO:0000256" key="9">
    <source>
        <dbReference type="ARBA" id="ARBA00023136"/>
    </source>
</evidence>
<dbReference type="RefSeq" id="WP_124079456.1">
    <property type="nucleotide sequence ID" value="NZ_UWPJ01000016.1"/>
</dbReference>
<keyword evidence="3" id="KW-0813">Transport</keyword>
<keyword evidence="6 11" id="KW-0812">Transmembrane</keyword>
<evidence type="ECO:0000259" key="12">
    <source>
        <dbReference type="PROSITE" id="PS52015"/>
    </source>
</evidence>